<feature type="region of interest" description="Disordered" evidence="1">
    <location>
        <begin position="1"/>
        <end position="28"/>
    </location>
</feature>
<dbReference type="AlphaFoldDB" id="A0A811UYD0"/>
<sequence length="82" mass="9199">MPNIPITNRRVEHKQNHKSRINNTQMKPAAAATRPKGFALFRFVANNDVCLSFTECVYVEFSVDFFTDALVCGSKSSNNSSE</sequence>
<protein>
    <submittedName>
        <fullName evidence="2">(Mediterranean fruit fly) hypothetical protein</fullName>
    </submittedName>
</protein>
<evidence type="ECO:0000256" key="1">
    <source>
        <dbReference type="SAM" id="MobiDB-lite"/>
    </source>
</evidence>
<keyword evidence="3" id="KW-1185">Reference proteome</keyword>
<organism evidence="2 3">
    <name type="scientific">Ceratitis capitata</name>
    <name type="common">Mediterranean fruit fly</name>
    <name type="synonym">Tephritis capitata</name>
    <dbReference type="NCBI Taxonomy" id="7213"/>
    <lineage>
        <taxon>Eukaryota</taxon>
        <taxon>Metazoa</taxon>
        <taxon>Ecdysozoa</taxon>
        <taxon>Arthropoda</taxon>
        <taxon>Hexapoda</taxon>
        <taxon>Insecta</taxon>
        <taxon>Pterygota</taxon>
        <taxon>Neoptera</taxon>
        <taxon>Endopterygota</taxon>
        <taxon>Diptera</taxon>
        <taxon>Brachycera</taxon>
        <taxon>Muscomorpha</taxon>
        <taxon>Tephritoidea</taxon>
        <taxon>Tephritidae</taxon>
        <taxon>Ceratitis</taxon>
        <taxon>Ceratitis</taxon>
    </lineage>
</organism>
<proteinExistence type="predicted"/>
<accession>A0A811UYD0</accession>
<name>A0A811UYD0_CERCA</name>
<gene>
    <name evidence="2" type="ORF">CCAP1982_LOCUS12682</name>
</gene>
<evidence type="ECO:0000313" key="3">
    <source>
        <dbReference type="Proteomes" id="UP000606786"/>
    </source>
</evidence>
<reference evidence="2" key="1">
    <citation type="submission" date="2020-11" db="EMBL/GenBank/DDBJ databases">
        <authorList>
            <person name="Whitehead M."/>
        </authorList>
    </citation>
    <scope>NUCLEOTIDE SEQUENCE</scope>
    <source>
        <strain evidence="2">EGII</strain>
    </source>
</reference>
<comment type="caution">
    <text evidence="2">The sequence shown here is derived from an EMBL/GenBank/DDBJ whole genome shotgun (WGS) entry which is preliminary data.</text>
</comment>
<dbReference type="EMBL" id="CAJHJT010000034">
    <property type="protein sequence ID" value="CAD7004262.1"/>
    <property type="molecule type" value="Genomic_DNA"/>
</dbReference>
<evidence type="ECO:0000313" key="2">
    <source>
        <dbReference type="EMBL" id="CAD7004262.1"/>
    </source>
</evidence>
<dbReference type="Proteomes" id="UP000606786">
    <property type="component" value="Unassembled WGS sequence"/>
</dbReference>